<reference evidence="1 2" key="1">
    <citation type="journal article" date="2018" name="Sci. Rep.">
        <title>Genomic signatures of local adaptation to the degree of environmental predictability in rotifers.</title>
        <authorList>
            <person name="Franch-Gras L."/>
            <person name="Hahn C."/>
            <person name="Garcia-Roger E.M."/>
            <person name="Carmona M.J."/>
            <person name="Serra M."/>
            <person name="Gomez A."/>
        </authorList>
    </citation>
    <scope>NUCLEOTIDE SEQUENCE [LARGE SCALE GENOMIC DNA]</scope>
    <source>
        <strain evidence="1">HYR1</strain>
    </source>
</reference>
<comment type="caution">
    <text evidence="1">The sequence shown here is derived from an EMBL/GenBank/DDBJ whole genome shotgun (WGS) entry which is preliminary data.</text>
</comment>
<dbReference type="AlphaFoldDB" id="A0A3M7T437"/>
<dbReference type="Proteomes" id="UP000276133">
    <property type="component" value="Unassembled WGS sequence"/>
</dbReference>
<gene>
    <name evidence="1" type="ORF">BpHYR1_015794</name>
</gene>
<dbReference type="EMBL" id="REGN01000347">
    <property type="protein sequence ID" value="RNA42598.1"/>
    <property type="molecule type" value="Genomic_DNA"/>
</dbReference>
<evidence type="ECO:0000313" key="1">
    <source>
        <dbReference type="EMBL" id="RNA42598.1"/>
    </source>
</evidence>
<proteinExistence type="predicted"/>
<organism evidence="1 2">
    <name type="scientific">Brachionus plicatilis</name>
    <name type="common">Marine rotifer</name>
    <name type="synonym">Brachionus muelleri</name>
    <dbReference type="NCBI Taxonomy" id="10195"/>
    <lineage>
        <taxon>Eukaryota</taxon>
        <taxon>Metazoa</taxon>
        <taxon>Spiralia</taxon>
        <taxon>Gnathifera</taxon>
        <taxon>Rotifera</taxon>
        <taxon>Eurotatoria</taxon>
        <taxon>Monogononta</taxon>
        <taxon>Pseudotrocha</taxon>
        <taxon>Ploima</taxon>
        <taxon>Brachionidae</taxon>
        <taxon>Brachionus</taxon>
    </lineage>
</organism>
<accession>A0A3M7T437</accession>
<keyword evidence="2" id="KW-1185">Reference proteome</keyword>
<sequence>MIAFNFGCWFLYSKSPKFIANNKEAMTLKLSLFLFCFVNCKYLCYKNRIALVMRCLMIENKSIILVHKSTELFSFVNENNHRSERVPVRAHQPALITHTTPQGSHKILSIILFKIKTTFSKRGCKNECAHLQQD</sequence>
<evidence type="ECO:0000313" key="2">
    <source>
        <dbReference type="Proteomes" id="UP000276133"/>
    </source>
</evidence>
<name>A0A3M7T437_BRAPC</name>
<protein>
    <submittedName>
        <fullName evidence="1">Uncharacterized protein</fullName>
    </submittedName>
</protein>